<evidence type="ECO:0000313" key="2">
    <source>
        <dbReference type="EMBL" id="PJJ57268.1"/>
    </source>
</evidence>
<dbReference type="PROSITE" id="PS51257">
    <property type="entry name" value="PROKAR_LIPOPROTEIN"/>
    <property type="match status" value="1"/>
</dbReference>
<dbReference type="RefSeq" id="WP_157805103.1">
    <property type="nucleotide sequence ID" value="NZ_PGEZ01000001.1"/>
</dbReference>
<dbReference type="EMBL" id="PGEZ01000001">
    <property type="protein sequence ID" value="PJJ57268.1"/>
    <property type="molecule type" value="Genomic_DNA"/>
</dbReference>
<gene>
    <name evidence="2" type="ORF">CLV56_1495</name>
</gene>
<evidence type="ECO:0000313" key="3">
    <source>
        <dbReference type="Proteomes" id="UP000230842"/>
    </source>
</evidence>
<organism evidence="2 3">
    <name type="scientific">Mumia flava</name>
    <dbReference type="NCBI Taxonomy" id="1348852"/>
    <lineage>
        <taxon>Bacteria</taxon>
        <taxon>Bacillati</taxon>
        <taxon>Actinomycetota</taxon>
        <taxon>Actinomycetes</taxon>
        <taxon>Propionibacteriales</taxon>
        <taxon>Nocardioidaceae</taxon>
        <taxon>Mumia</taxon>
    </lineage>
</organism>
<reference evidence="2 3" key="1">
    <citation type="submission" date="2017-11" db="EMBL/GenBank/DDBJ databases">
        <title>Genomic Encyclopedia of Archaeal and Bacterial Type Strains, Phase II (KMG-II): From Individual Species to Whole Genera.</title>
        <authorList>
            <person name="Goeker M."/>
        </authorList>
    </citation>
    <scope>NUCLEOTIDE SEQUENCE [LARGE SCALE GENOMIC DNA]</scope>
    <source>
        <strain evidence="2 3">DSM 27763</strain>
    </source>
</reference>
<comment type="caution">
    <text evidence="2">The sequence shown here is derived from an EMBL/GenBank/DDBJ whole genome shotgun (WGS) entry which is preliminary data.</text>
</comment>
<protein>
    <recommendedName>
        <fullName evidence="4">DUF4878 domain-containing protein</fullName>
    </recommendedName>
</protein>
<evidence type="ECO:0000256" key="1">
    <source>
        <dbReference type="SAM" id="SignalP"/>
    </source>
</evidence>
<name>A0A2M9BH45_9ACTN</name>
<proteinExistence type="predicted"/>
<evidence type="ECO:0008006" key="4">
    <source>
        <dbReference type="Google" id="ProtNLM"/>
    </source>
</evidence>
<keyword evidence="3" id="KW-1185">Reference proteome</keyword>
<feature type="signal peptide" evidence="1">
    <location>
        <begin position="1"/>
        <end position="28"/>
    </location>
</feature>
<dbReference type="AlphaFoldDB" id="A0A2M9BH45"/>
<keyword evidence="1" id="KW-0732">Signal</keyword>
<dbReference type="OrthoDB" id="3830467at2"/>
<feature type="chain" id="PRO_5014883373" description="DUF4878 domain-containing protein" evidence="1">
    <location>
        <begin position="29"/>
        <end position="138"/>
    </location>
</feature>
<sequence length="138" mass="14740">MLTKAVVVASAALVAMVLGLIGCSGQGAADRPGETLSRMLVALADGRYEDACRLTADADGRIEDGTRLAACTERMRVYAEGSGYRALRSLRDVGIPPPDVDGRRAEIDGAEMTGASAAFREGTFELVRIDQRWYVSSR</sequence>
<dbReference type="Proteomes" id="UP000230842">
    <property type="component" value="Unassembled WGS sequence"/>
</dbReference>
<accession>A0A2M9BH45</accession>